<proteinExistence type="predicted"/>
<feature type="region of interest" description="Disordered" evidence="1">
    <location>
        <begin position="134"/>
        <end position="194"/>
    </location>
</feature>
<dbReference type="WBParaSite" id="PSAMB.scaffold541size47719.g6783.t1">
    <property type="protein sequence ID" value="PSAMB.scaffold541size47719.g6783.t1"/>
    <property type="gene ID" value="PSAMB.scaffold541size47719.g6783"/>
</dbReference>
<feature type="region of interest" description="Disordered" evidence="1">
    <location>
        <begin position="50"/>
        <end position="81"/>
    </location>
</feature>
<feature type="compositionally biased region" description="Polar residues" evidence="1">
    <location>
        <begin position="180"/>
        <end position="194"/>
    </location>
</feature>
<feature type="compositionally biased region" description="Basic and acidic residues" evidence="1">
    <location>
        <begin position="67"/>
        <end position="81"/>
    </location>
</feature>
<evidence type="ECO:0000256" key="2">
    <source>
        <dbReference type="SAM" id="Phobius"/>
    </source>
</evidence>
<evidence type="ECO:0000313" key="4">
    <source>
        <dbReference type="WBParaSite" id="PSAMB.scaffold541size47719.g6783.t1"/>
    </source>
</evidence>
<organism evidence="3 4">
    <name type="scientific">Plectus sambesii</name>
    <dbReference type="NCBI Taxonomy" id="2011161"/>
    <lineage>
        <taxon>Eukaryota</taxon>
        <taxon>Metazoa</taxon>
        <taxon>Ecdysozoa</taxon>
        <taxon>Nematoda</taxon>
        <taxon>Chromadorea</taxon>
        <taxon>Plectida</taxon>
        <taxon>Plectina</taxon>
        <taxon>Plectoidea</taxon>
        <taxon>Plectidae</taxon>
        <taxon>Plectus</taxon>
    </lineage>
</organism>
<dbReference type="AlphaFoldDB" id="A0A914WZH1"/>
<evidence type="ECO:0000313" key="3">
    <source>
        <dbReference type="Proteomes" id="UP000887566"/>
    </source>
</evidence>
<keyword evidence="2" id="KW-0472">Membrane</keyword>
<reference evidence="4" key="1">
    <citation type="submission" date="2022-11" db="UniProtKB">
        <authorList>
            <consortium name="WormBaseParasite"/>
        </authorList>
    </citation>
    <scope>IDENTIFICATION</scope>
</reference>
<dbReference type="Proteomes" id="UP000887566">
    <property type="component" value="Unplaced"/>
</dbReference>
<keyword evidence="2" id="KW-0812">Transmembrane</keyword>
<feature type="compositionally biased region" description="Basic and acidic residues" evidence="1">
    <location>
        <begin position="167"/>
        <end position="177"/>
    </location>
</feature>
<keyword evidence="2" id="KW-1133">Transmembrane helix</keyword>
<keyword evidence="3" id="KW-1185">Reference proteome</keyword>
<feature type="compositionally biased region" description="Basic residues" evidence="1">
    <location>
        <begin position="50"/>
        <end position="59"/>
    </location>
</feature>
<name>A0A914WZH1_9BILA</name>
<evidence type="ECO:0000256" key="1">
    <source>
        <dbReference type="SAM" id="MobiDB-lite"/>
    </source>
</evidence>
<feature type="compositionally biased region" description="Basic and acidic residues" evidence="1">
    <location>
        <begin position="142"/>
        <end position="152"/>
    </location>
</feature>
<accession>A0A914WZH1</accession>
<feature type="transmembrane region" description="Helical" evidence="2">
    <location>
        <begin position="20"/>
        <end position="42"/>
    </location>
</feature>
<feature type="compositionally biased region" description="Polar residues" evidence="1">
    <location>
        <begin position="154"/>
        <end position="163"/>
    </location>
</feature>
<sequence length="194" mass="21988">MSHLFRTEHTVRISTPWFWSPYVIFVTFAGVVVFLTQFYNILAKQPWKKQQKAKERKKSSAPASADALKENGTKDVEKAEKIADDKKLEYARRKTSVWSMETNGSKGSGVNAKETREAKRERMKQQIALWKMAQSGVTAAENGHDDEREKKMSTVWSTGSPNVPISDRFDDNVDKGDNLNLATGVSNNDVQQKF</sequence>
<protein>
    <submittedName>
        <fullName evidence="4">Uncharacterized protein</fullName>
    </submittedName>
</protein>